<accession>A0A1D7TN52</accession>
<dbReference type="InterPro" id="IPR009050">
    <property type="entry name" value="Globin-like_sf"/>
</dbReference>
<evidence type="ECO:0000313" key="6">
    <source>
        <dbReference type="EMBL" id="AOO66428.1"/>
    </source>
</evidence>
<dbReference type="InterPro" id="IPR044203">
    <property type="entry name" value="GlbO/GLB3-like"/>
</dbReference>
<dbReference type="SUPFAM" id="SSF46458">
    <property type="entry name" value="Globin-like"/>
    <property type="match status" value="1"/>
</dbReference>
<dbReference type="Gene3D" id="1.10.490.10">
    <property type="entry name" value="Globins"/>
    <property type="match status" value="1"/>
</dbReference>
<dbReference type="KEGG" id="shal:SHALO_2670"/>
<organism evidence="6 7">
    <name type="scientific">Sulfurospirillum halorespirans DSM 13726</name>
    <dbReference type="NCBI Taxonomy" id="1193502"/>
    <lineage>
        <taxon>Bacteria</taxon>
        <taxon>Pseudomonadati</taxon>
        <taxon>Campylobacterota</taxon>
        <taxon>Epsilonproteobacteria</taxon>
        <taxon>Campylobacterales</taxon>
        <taxon>Sulfurospirillaceae</taxon>
        <taxon>Sulfurospirillum</taxon>
    </lineage>
</organism>
<evidence type="ECO:0000256" key="3">
    <source>
        <dbReference type="ARBA" id="ARBA00022723"/>
    </source>
</evidence>
<evidence type="ECO:0000256" key="5">
    <source>
        <dbReference type="ARBA" id="ARBA00034496"/>
    </source>
</evidence>
<dbReference type="STRING" id="1193502.SHALO_2670"/>
<name>A0A1D7TN52_9BACT</name>
<evidence type="ECO:0000256" key="2">
    <source>
        <dbReference type="ARBA" id="ARBA00022617"/>
    </source>
</evidence>
<dbReference type="PANTHER" id="PTHR47366:SF1">
    <property type="entry name" value="TWO-ON-TWO HEMOGLOBIN-3"/>
    <property type="match status" value="1"/>
</dbReference>
<keyword evidence="2" id="KW-0349">Heme</keyword>
<reference evidence="7" key="1">
    <citation type="submission" date="2016-08" db="EMBL/GenBank/DDBJ databases">
        <title>Complete genome sequence of the organohalide-respiring Epsilonproteobacterium Sulfurospirillum halorespirans.</title>
        <authorList>
            <person name="Goris T."/>
            <person name="Zimmermann J."/>
            <person name="Schenz B."/>
            <person name="Lemos M."/>
            <person name="Hackermueller J."/>
            <person name="Diekert G."/>
        </authorList>
    </citation>
    <scope>NUCLEOTIDE SEQUENCE [LARGE SCALE GENOMIC DNA]</scope>
    <source>
        <strain>DSM 13726</strain>
        <strain evidence="7">PCE-M2</strain>
    </source>
</reference>
<dbReference type="Pfam" id="PF01152">
    <property type="entry name" value="Bac_globin"/>
    <property type="match status" value="1"/>
</dbReference>
<dbReference type="EMBL" id="CP017111">
    <property type="protein sequence ID" value="AOO66428.1"/>
    <property type="molecule type" value="Genomic_DNA"/>
</dbReference>
<dbReference type="InterPro" id="IPR001486">
    <property type="entry name" value="Hemoglobin_trunc"/>
</dbReference>
<sequence length="190" mass="22282">MPVMIDGIKVQLFSECDTNAPFPTADETPRRAHPKIDMIFPEVFFPSNRTYLALGEAKIREVVKVHHELVRHSKIGHLYPQEEADFIAATSKIEDFFVQMLGGKDLYTSVQGHPKLRDRHFPFEVTETGRDIWLMSFRKALKQCAVPKEFLPEIWNWVESISIRMINRRTSMEMVKRYPYESIRSYFDAE</sequence>
<comment type="similarity">
    <text evidence="5">Belongs to the truncated hemoglobin family. Group II subfamily.</text>
</comment>
<dbReference type="PANTHER" id="PTHR47366">
    <property type="entry name" value="TWO-ON-TWO HEMOGLOBIN-3"/>
    <property type="match status" value="1"/>
</dbReference>
<evidence type="ECO:0000256" key="1">
    <source>
        <dbReference type="ARBA" id="ARBA00022448"/>
    </source>
</evidence>
<dbReference type="GO" id="GO:0046872">
    <property type="term" value="F:metal ion binding"/>
    <property type="evidence" value="ECO:0007669"/>
    <property type="project" value="UniProtKB-KW"/>
</dbReference>
<dbReference type="InterPro" id="IPR012292">
    <property type="entry name" value="Globin/Proto"/>
</dbReference>
<evidence type="ECO:0000256" key="4">
    <source>
        <dbReference type="ARBA" id="ARBA00023004"/>
    </source>
</evidence>
<dbReference type="GO" id="GO:0019825">
    <property type="term" value="F:oxygen binding"/>
    <property type="evidence" value="ECO:0007669"/>
    <property type="project" value="InterPro"/>
</dbReference>
<keyword evidence="1" id="KW-0813">Transport</keyword>
<dbReference type="RefSeq" id="WP_069478963.1">
    <property type="nucleotide sequence ID" value="NZ_CP017111.1"/>
</dbReference>
<dbReference type="Proteomes" id="UP000094609">
    <property type="component" value="Chromosome"/>
</dbReference>
<keyword evidence="3" id="KW-0479">Metal-binding</keyword>
<dbReference type="AlphaFoldDB" id="A0A1D7TN52"/>
<keyword evidence="4" id="KW-0408">Iron</keyword>
<proteinExistence type="inferred from homology"/>
<keyword evidence="7" id="KW-1185">Reference proteome</keyword>
<gene>
    <name evidence="6" type="ORF">SHALO_2670</name>
</gene>
<dbReference type="PATRIC" id="fig|1193502.14.peg.2703"/>
<dbReference type="GO" id="GO:0020037">
    <property type="term" value="F:heme binding"/>
    <property type="evidence" value="ECO:0007669"/>
    <property type="project" value="InterPro"/>
</dbReference>
<dbReference type="GO" id="GO:0005344">
    <property type="term" value="F:oxygen carrier activity"/>
    <property type="evidence" value="ECO:0007669"/>
    <property type="project" value="InterPro"/>
</dbReference>
<protein>
    <submittedName>
        <fullName evidence="6">Globin-like superfamily protein</fullName>
    </submittedName>
</protein>
<evidence type="ECO:0000313" key="7">
    <source>
        <dbReference type="Proteomes" id="UP000094609"/>
    </source>
</evidence>